<dbReference type="PANTHER" id="PTHR13098">
    <property type="entry name" value="WOLFRAMIN"/>
    <property type="match status" value="1"/>
</dbReference>
<dbReference type="InterPro" id="IPR011992">
    <property type="entry name" value="EF-hand-dom_pair"/>
</dbReference>
<dbReference type="GO" id="GO:0030968">
    <property type="term" value="P:endoplasmic reticulum unfolded protein response"/>
    <property type="evidence" value="ECO:0007669"/>
    <property type="project" value="TreeGrafter"/>
</dbReference>
<dbReference type="PANTHER" id="PTHR13098:SF3">
    <property type="entry name" value="WOLFRAMIN"/>
    <property type="match status" value="1"/>
</dbReference>
<dbReference type="GO" id="GO:0005789">
    <property type="term" value="C:endoplasmic reticulum membrane"/>
    <property type="evidence" value="ECO:0007669"/>
    <property type="project" value="TreeGrafter"/>
</dbReference>
<sequence>MDDFTEFTRSDLSKEKIIDLWTTEANNGSEKHQLLLGYHHLKLAELNIDADTNTEKAVTWLIAASKQGNVEATEKLRHCVQTNFGVNEQNKAVVTWCLNTSASEKKIRYAAKSLFYKINTAQKGFLSKDEYKEAINKLTAGHEKERKLLLAAGNKIGKVISENDFVKILSKKIHGTMTLTSAEMDETNAAYDSAGLFQK</sequence>
<dbReference type="AlphaFoldDB" id="A0A8S3ZVH7"/>
<dbReference type="GO" id="GO:0055074">
    <property type="term" value="P:calcium ion homeostasis"/>
    <property type="evidence" value="ECO:0007669"/>
    <property type="project" value="TreeGrafter"/>
</dbReference>
<organism evidence="1 2">
    <name type="scientific">Candidula unifasciata</name>
    <dbReference type="NCBI Taxonomy" id="100452"/>
    <lineage>
        <taxon>Eukaryota</taxon>
        <taxon>Metazoa</taxon>
        <taxon>Spiralia</taxon>
        <taxon>Lophotrochozoa</taxon>
        <taxon>Mollusca</taxon>
        <taxon>Gastropoda</taxon>
        <taxon>Heterobranchia</taxon>
        <taxon>Euthyneura</taxon>
        <taxon>Panpulmonata</taxon>
        <taxon>Eupulmonata</taxon>
        <taxon>Stylommatophora</taxon>
        <taxon>Helicina</taxon>
        <taxon>Helicoidea</taxon>
        <taxon>Geomitridae</taxon>
        <taxon>Candidula</taxon>
    </lineage>
</organism>
<name>A0A8S3ZVH7_9EUPU</name>
<keyword evidence="2" id="KW-1185">Reference proteome</keyword>
<dbReference type="SUPFAM" id="SSF47473">
    <property type="entry name" value="EF-hand"/>
    <property type="match status" value="1"/>
</dbReference>
<feature type="non-terminal residue" evidence="1">
    <location>
        <position position="1"/>
    </location>
</feature>
<proteinExistence type="predicted"/>
<dbReference type="PRINTS" id="PR02060">
    <property type="entry name" value="WOLFFAMILY"/>
</dbReference>
<gene>
    <name evidence="1" type="ORF">CUNI_LOCUS19037</name>
</gene>
<accession>A0A8S3ZVH7</accession>
<dbReference type="EMBL" id="CAJHNH020006246">
    <property type="protein sequence ID" value="CAG5133479.1"/>
    <property type="molecule type" value="Genomic_DNA"/>
</dbReference>
<evidence type="ECO:0000313" key="2">
    <source>
        <dbReference type="Proteomes" id="UP000678393"/>
    </source>
</evidence>
<dbReference type="InterPro" id="IPR026209">
    <property type="entry name" value="Wolframin_fam"/>
</dbReference>
<dbReference type="InterPro" id="IPR011990">
    <property type="entry name" value="TPR-like_helical_dom_sf"/>
</dbReference>
<dbReference type="OrthoDB" id="5865303at2759"/>
<comment type="caution">
    <text evidence="1">The sequence shown here is derived from an EMBL/GenBank/DDBJ whole genome shotgun (WGS) entry which is preliminary data.</text>
</comment>
<reference evidence="1" key="1">
    <citation type="submission" date="2021-04" db="EMBL/GenBank/DDBJ databases">
        <authorList>
            <consortium name="Molecular Ecology Group"/>
        </authorList>
    </citation>
    <scope>NUCLEOTIDE SEQUENCE</scope>
</reference>
<protein>
    <submittedName>
        <fullName evidence="1">Uncharacterized protein</fullName>
    </submittedName>
</protein>
<evidence type="ECO:0000313" key="1">
    <source>
        <dbReference type="EMBL" id="CAG5133479.1"/>
    </source>
</evidence>
<dbReference type="Gene3D" id="1.25.40.10">
    <property type="entry name" value="Tetratricopeptide repeat domain"/>
    <property type="match status" value="1"/>
</dbReference>
<dbReference type="Proteomes" id="UP000678393">
    <property type="component" value="Unassembled WGS sequence"/>
</dbReference>